<dbReference type="Pfam" id="PF06863">
    <property type="entry name" value="DUF1254"/>
    <property type="match status" value="1"/>
</dbReference>
<reference evidence="3 4" key="1">
    <citation type="submission" date="2016-11" db="EMBL/GenBank/DDBJ databases">
        <title>Whole genomes of Flavobacteriaceae.</title>
        <authorList>
            <person name="Stine C."/>
            <person name="Li C."/>
            <person name="Tadesse D."/>
        </authorList>
    </citation>
    <scope>NUCLEOTIDE SEQUENCE [LARGE SCALE GENOMIC DNA]</scope>
    <source>
        <strain evidence="3 4">CCUG 60112</strain>
    </source>
</reference>
<dbReference type="Pfam" id="PF06742">
    <property type="entry name" value="DUF1214"/>
    <property type="match status" value="1"/>
</dbReference>
<dbReference type="Gene3D" id="2.60.40.1610">
    <property type="entry name" value="Domain of unknown function DUF1254"/>
    <property type="match status" value="1"/>
</dbReference>
<dbReference type="RefSeq" id="WP_089057888.1">
    <property type="nucleotide sequence ID" value="NZ_MUHD01000016.1"/>
</dbReference>
<sequence length="503" mass="56159">MKNEFKTLKKFVKISVYILAVSLVLSSCKKSDNEERKAKEEGVGTDTKSILDQVASKKDPVIEIPGTNEVQDLGDYYAAKTAGTLAYQWGYALLRMEESMRSYIDVPNPKPATSYRAPLNQIGWARTLPTDADADMPTANNDTFYLSAVVDLQQPMVLKTPDTKDRYYVVDVFDMYQNLISYIGRRETGTKPGAFLIVPPNWKGNIPKGISKVISPATQKVWLWGRLNVKQGEDMKQLHALQDQFKLVSLSEFNGGAAPKLASSLPALPNVTDKDSLGFYKKLAFVMANNPIPEVDKALVGQFEKIGIIPGKFDDSKLNKMQRKGLYDATLEAPLTIIASVKSAASIVNGWQWVNKLDNFGYDYALRSMVAGPYLGGQGEKEALYPIRYTDSENNALDGKNTYKISFDKEPPVNAFWSLTMYDASNKLLVKNELNRYKISNDIKGFVKKADGTFEITISNAKPKDTNNWLPAPKGGFYLILRLYQPSDEILSGKYKIPQVVKQ</sequence>
<dbReference type="PROSITE" id="PS51257">
    <property type="entry name" value="PROKAR_LIPOPROTEIN"/>
    <property type="match status" value="1"/>
</dbReference>
<dbReference type="PANTHER" id="PTHR36509">
    <property type="entry name" value="BLL3101 PROTEIN"/>
    <property type="match status" value="1"/>
</dbReference>
<dbReference type="InterPro" id="IPR010621">
    <property type="entry name" value="DUF1214"/>
</dbReference>
<dbReference type="PANTHER" id="PTHR36509:SF2">
    <property type="entry name" value="BLL3101 PROTEIN"/>
    <property type="match status" value="1"/>
</dbReference>
<protein>
    <recommendedName>
        <fullName evidence="5">DUF1254 domain-containing protein</fullName>
    </recommendedName>
</protein>
<feature type="domain" description="DUF1214" evidence="1">
    <location>
        <begin position="382"/>
        <end position="487"/>
    </location>
</feature>
<evidence type="ECO:0008006" key="5">
    <source>
        <dbReference type="Google" id="ProtNLM"/>
    </source>
</evidence>
<evidence type="ECO:0000259" key="2">
    <source>
        <dbReference type="Pfam" id="PF06863"/>
    </source>
</evidence>
<dbReference type="InterPro" id="IPR037050">
    <property type="entry name" value="DUF1254_sf"/>
</dbReference>
<comment type="caution">
    <text evidence="3">The sequence shown here is derived from an EMBL/GenBank/DDBJ whole genome shotgun (WGS) entry which is preliminary data.</text>
</comment>
<dbReference type="InterPro" id="IPR037049">
    <property type="entry name" value="DUF1214_C_sf"/>
</dbReference>
<keyword evidence="4" id="KW-1185">Reference proteome</keyword>
<dbReference type="Proteomes" id="UP000198381">
    <property type="component" value="Unassembled WGS sequence"/>
</dbReference>
<evidence type="ECO:0000259" key="1">
    <source>
        <dbReference type="Pfam" id="PF06742"/>
    </source>
</evidence>
<dbReference type="EMBL" id="MUHD01000016">
    <property type="protein sequence ID" value="OXB08628.1"/>
    <property type="molecule type" value="Genomic_DNA"/>
</dbReference>
<evidence type="ECO:0000313" key="4">
    <source>
        <dbReference type="Proteomes" id="UP000198381"/>
    </source>
</evidence>
<feature type="domain" description="DUF1254" evidence="2">
    <location>
        <begin position="120"/>
        <end position="247"/>
    </location>
</feature>
<dbReference type="InterPro" id="IPR010679">
    <property type="entry name" value="DUF1254"/>
</dbReference>
<proteinExistence type="predicted"/>
<accession>A0ABX4CWI8</accession>
<evidence type="ECO:0000313" key="3">
    <source>
        <dbReference type="EMBL" id="OXB08628.1"/>
    </source>
</evidence>
<dbReference type="SUPFAM" id="SSF160935">
    <property type="entry name" value="VPA0735-like"/>
    <property type="match status" value="1"/>
</dbReference>
<organism evidence="3 4">
    <name type="scientific">Flavobacterium plurextorum</name>
    <dbReference type="NCBI Taxonomy" id="1114867"/>
    <lineage>
        <taxon>Bacteria</taxon>
        <taxon>Pseudomonadati</taxon>
        <taxon>Bacteroidota</taxon>
        <taxon>Flavobacteriia</taxon>
        <taxon>Flavobacteriales</taxon>
        <taxon>Flavobacteriaceae</taxon>
        <taxon>Flavobacterium</taxon>
    </lineage>
</organism>
<name>A0ABX4CWI8_9FLAO</name>
<dbReference type="Gene3D" id="2.60.120.600">
    <property type="entry name" value="Domain of unknown function DUF1214, C-terminal domain"/>
    <property type="match status" value="1"/>
</dbReference>
<gene>
    <name evidence="3" type="ORF">B0A81_10010</name>
</gene>